<gene>
    <name evidence="1" type="ORF">VKT23_014758</name>
</gene>
<accession>A0ABR1IZY3</accession>
<dbReference type="EMBL" id="JBANRG010000046">
    <property type="protein sequence ID" value="KAK7445762.1"/>
    <property type="molecule type" value="Genomic_DNA"/>
</dbReference>
<comment type="caution">
    <text evidence="1">The sequence shown here is derived from an EMBL/GenBank/DDBJ whole genome shotgun (WGS) entry which is preliminary data.</text>
</comment>
<evidence type="ECO:0000313" key="1">
    <source>
        <dbReference type="EMBL" id="KAK7445762.1"/>
    </source>
</evidence>
<reference evidence="1 2" key="1">
    <citation type="submission" date="2024-01" db="EMBL/GenBank/DDBJ databases">
        <title>A draft genome for the cacao thread blight pathogen Marasmiellus scandens.</title>
        <authorList>
            <person name="Baruah I.K."/>
            <person name="Leung J."/>
            <person name="Bukari Y."/>
            <person name="Amoako-Attah I."/>
            <person name="Meinhardt L.W."/>
            <person name="Bailey B.A."/>
            <person name="Cohen S.P."/>
        </authorList>
    </citation>
    <scope>NUCLEOTIDE SEQUENCE [LARGE SCALE GENOMIC DNA]</scope>
    <source>
        <strain evidence="1 2">GH-19</strain>
    </source>
</reference>
<keyword evidence="2" id="KW-1185">Reference proteome</keyword>
<organism evidence="1 2">
    <name type="scientific">Marasmiellus scandens</name>
    <dbReference type="NCBI Taxonomy" id="2682957"/>
    <lineage>
        <taxon>Eukaryota</taxon>
        <taxon>Fungi</taxon>
        <taxon>Dikarya</taxon>
        <taxon>Basidiomycota</taxon>
        <taxon>Agaricomycotina</taxon>
        <taxon>Agaricomycetes</taxon>
        <taxon>Agaricomycetidae</taxon>
        <taxon>Agaricales</taxon>
        <taxon>Marasmiineae</taxon>
        <taxon>Omphalotaceae</taxon>
        <taxon>Marasmiellus</taxon>
    </lineage>
</organism>
<name>A0ABR1IZY3_9AGAR</name>
<evidence type="ECO:0000313" key="2">
    <source>
        <dbReference type="Proteomes" id="UP001498398"/>
    </source>
</evidence>
<dbReference type="Proteomes" id="UP001498398">
    <property type="component" value="Unassembled WGS sequence"/>
</dbReference>
<sequence length="192" mass="21801">MPRGLHKLQPRGLSWMYWQTRWSLVYYRMTRFRRGVAGGDGNDGGWCFKADVPLWGVHAFCALRGASTNMSNYSAFFDHSPLYPLRLLFDMLHLLLVYDTTLSFAWNAHPPSPFYSLHAPSSMPRGLHKLLFRATSKLIMDALTNSVVACLLSDDKFSEGVFLAVMVTMGLWERCSDSMRILSPLIAFLADL</sequence>
<protein>
    <submittedName>
        <fullName evidence="1">Uncharacterized protein</fullName>
    </submittedName>
</protein>
<proteinExistence type="predicted"/>